<dbReference type="GO" id="GO:0008444">
    <property type="term" value="F:CDP-diacylglycerol-glycerol-3-phosphate 3-phosphatidyltransferase activity"/>
    <property type="evidence" value="ECO:0007669"/>
    <property type="project" value="InterPro"/>
</dbReference>
<keyword evidence="10" id="KW-1208">Phospholipid metabolism</keyword>
<evidence type="ECO:0000256" key="11">
    <source>
        <dbReference type="RuleBase" id="RU003750"/>
    </source>
</evidence>
<dbReference type="GO" id="GO:0046474">
    <property type="term" value="P:glycerophospholipid biosynthetic process"/>
    <property type="evidence" value="ECO:0007669"/>
    <property type="project" value="TreeGrafter"/>
</dbReference>
<keyword evidence="4 11" id="KW-0808">Transferase</keyword>
<evidence type="ECO:0000256" key="5">
    <source>
        <dbReference type="ARBA" id="ARBA00022692"/>
    </source>
</evidence>
<evidence type="ECO:0000256" key="1">
    <source>
        <dbReference type="ARBA" id="ARBA00004141"/>
    </source>
</evidence>
<evidence type="ECO:0000313" key="13">
    <source>
        <dbReference type="EMBL" id="PIR92070.1"/>
    </source>
</evidence>
<dbReference type="InterPro" id="IPR050324">
    <property type="entry name" value="CDP-alcohol_PTase-I"/>
</dbReference>
<reference evidence="14" key="1">
    <citation type="submission" date="2017-09" db="EMBL/GenBank/DDBJ databases">
        <title>Depth-based differentiation of microbial function through sediment-hosted aquifers and enrichment of novel symbionts in the deep terrestrial subsurface.</title>
        <authorList>
            <person name="Probst A.J."/>
            <person name="Ladd B."/>
            <person name="Jarett J.K."/>
            <person name="Geller-Mcgrath D.E."/>
            <person name="Sieber C.M.K."/>
            <person name="Emerson J.B."/>
            <person name="Anantharaman K."/>
            <person name="Thomas B.C."/>
            <person name="Malmstrom R."/>
            <person name="Stieglmeier M."/>
            <person name="Klingl A."/>
            <person name="Woyke T."/>
            <person name="Ryan C.M."/>
            <person name="Banfield J.F."/>
        </authorList>
    </citation>
    <scope>NUCLEOTIDE SEQUENCE [LARGE SCALE GENOMIC DNA]</scope>
</reference>
<dbReference type="InterPro" id="IPR004570">
    <property type="entry name" value="Phosphatidylglycerol_P_synth"/>
</dbReference>
<dbReference type="PIRSF" id="PIRSF000847">
    <property type="entry name" value="Phos_ph_gly_syn"/>
    <property type="match status" value="1"/>
</dbReference>
<evidence type="ECO:0000256" key="9">
    <source>
        <dbReference type="ARBA" id="ARBA00023209"/>
    </source>
</evidence>
<evidence type="ECO:0000256" key="6">
    <source>
        <dbReference type="ARBA" id="ARBA00022989"/>
    </source>
</evidence>
<protein>
    <submittedName>
        <fullName evidence="13">CDP-diacylglycerol--glycerol-3-phosphate 3-phosphatidyltransferase</fullName>
    </submittedName>
</protein>
<proteinExistence type="inferred from homology"/>
<keyword evidence="5 12" id="KW-0812">Transmembrane</keyword>
<evidence type="ECO:0000256" key="8">
    <source>
        <dbReference type="ARBA" id="ARBA00023136"/>
    </source>
</evidence>
<comment type="subcellular location">
    <subcellularLocation>
        <location evidence="1">Membrane</location>
        <topology evidence="1">Multi-pass membrane protein</topology>
    </subcellularLocation>
</comment>
<keyword evidence="9" id="KW-0594">Phospholipid biosynthesis</keyword>
<accession>A0A2H0V122</accession>
<keyword evidence="7" id="KW-0443">Lipid metabolism</keyword>
<sequence>MWFIHDDKNYQRAMKVYWSDKALAATFLPFIPRAVKPNHLTLFRFLTTPLVIILMVLESYQIGLVAFLVVAFTDALDGAMARTRNQITNWGKVYDPLADKLLIGSMIFAIVLRYIDFYAAMVIIGLEIVLITAAWWRKHNGYPVEANVWGKIKMILQVAGTVFLLLAVIFDLEALLPFGRGAFYLAVAFALVSLLTYGI</sequence>
<evidence type="ECO:0000256" key="2">
    <source>
        <dbReference type="ARBA" id="ARBA00010441"/>
    </source>
</evidence>
<dbReference type="Pfam" id="PF01066">
    <property type="entry name" value="CDP-OH_P_transf"/>
    <property type="match status" value="1"/>
</dbReference>
<dbReference type="PROSITE" id="PS00379">
    <property type="entry name" value="CDP_ALCOHOL_P_TRANSF"/>
    <property type="match status" value="1"/>
</dbReference>
<comment type="similarity">
    <text evidence="2 11">Belongs to the CDP-alcohol phosphatidyltransferase class-I family.</text>
</comment>
<evidence type="ECO:0000256" key="4">
    <source>
        <dbReference type="ARBA" id="ARBA00022679"/>
    </source>
</evidence>
<gene>
    <name evidence="13" type="ORF">COU01_03750</name>
</gene>
<name>A0A2H0V122_9BACT</name>
<dbReference type="InterPro" id="IPR000462">
    <property type="entry name" value="CDP-OH_P_trans"/>
</dbReference>
<keyword evidence="3" id="KW-0444">Lipid biosynthesis</keyword>
<dbReference type="Proteomes" id="UP000228510">
    <property type="component" value="Unassembled WGS sequence"/>
</dbReference>
<dbReference type="EMBL" id="PFAT01000048">
    <property type="protein sequence ID" value="PIR92070.1"/>
    <property type="molecule type" value="Genomic_DNA"/>
</dbReference>
<dbReference type="AlphaFoldDB" id="A0A2H0V122"/>
<evidence type="ECO:0000256" key="7">
    <source>
        <dbReference type="ARBA" id="ARBA00023098"/>
    </source>
</evidence>
<dbReference type="Gene3D" id="1.20.120.1760">
    <property type="match status" value="1"/>
</dbReference>
<keyword evidence="6 12" id="KW-1133">Transmembrane helix</keyword>
<organism evidence="13 14">
    <name type="scientific">Candidatus Falkowbacteria bacterium CG10_big_fil_rev_8_21_14_0_10_44_15</name>
    <dbReference type="NCBI Taxonomy" id="1974569"/>
    <lineage>
        <taxon>Bacteria</taxon>
        <taxon>Candidatus Falkowiibacteriota</taxon>
    </lineage>
</organism>
<evidence type="ECO:0000256" key="3">
    <source>
        <dbReference type="ARBA" id="ARBA00022516"/>
    </source>
</evidence>
<evidence type="ECO:0000313" key="14">
    <source>
        <dbReference type="Proteomes" id="UP000228510"/>
    </source>
</evidence>
<dbReference type="PANTHER" id="PTHR14269">
    <property type="entry name" value="CDP-DIACYLGLYCEROL--GLYCEROL-3-PHOSPHATE 3-PHOSPHATIDYLTRANSFERASE-RELATED"/>
    <property type="match status" value="1"/>
</dbReference>
<dbReference type="GO" id="GO:0016020">
    <property type="term" value="C:membrane"/>
    <property type="evidence" value="ECO:0007669"/>
    <property type="project" value="UniProtKB-SubCell"/>
</dbReference>
<dbReference type="InterPro" id="IPR043130">
    <property type="entry name" value="CDP-OH_PTrfase_TM_dom"/>
</dbReference>
<feature type="transmembrane region" description="Helical" evidence="12">
    <location>
        <begin position="117"/>
        <end position="136"/>
    </location>
</feature>
<keyword evidence="8 12" id="KW-0472">Membrane</keyword>
<comment type="caution">
    <text evidence="13">The sequence shown here is derived from an EMBL/GenBank/DDBJ whole genome shotgun (WGS) entry which is preliminary data.</text>
</comment>
<feature type="transmembrane region" description="Helical" evidence="12">
    <location>
        <begin position="50"/>
        <end position="72"/>
    </location>
</feature>
<evidence type="ECO:0000256" key="12">
    <source>
        <dbReference type="SAM" id="Phobius"/>
    </source>
</evidence>
<evidence type="ECO:0000256" key="10">
    <source>
        <dbReference type="ARBA" id="ARBA00023264"/>
    </source>
</evidence>
<dbReference type="PANTHER" id="PTHR14269:SF62">
    <property type="entry name" value="CDP-DIACYLGLYCEROL--GLYCEROL-3-PHOSPHATE 3-PHOSPHATIDYLTRANSFERASE 1, CHLOROPLASTIC"/>
    <property type="match status" value="1"/>
</dbReference>
<feature type="transmembrane region" description="Helical" evidence="12">
    <location>
        <begin position="148"/>
        <end position="170"/>
    </location>
</feature>
<dbReference type="InterPro" id="IPR048254">
    <property type="entry name" value="CDP_ALCOHOL_P_TRANSF_CS"/>
</dbReference>
<feature type="transmembrane region" description="Helical" evidence="12">
    <location>
        <begin position="182"/>
        <end position="198"/>
    </location>
</feature>